<name>A0A0S3Q2D1_9VIRU</name>
<dbReference type="EMBL" id="LC075493">
    <property type="protein sequence ID" value="BAT62491.1"/>
    <property type="molecule type" value="Genomic_RNA"/>
</dbReference>
<protein>
    <submittedName>
        <fullName evidence="2">Capsid protein</fullName>
    </submittedName>
</protein>
<dbReference type="SUPFAM" id="SSF82856">
    <property type="entry name" value="L-A virus major coat protein"/>
    <property type="match status" value="1"/>
</dbReference>
<dbReference type="Gene3D" id="3.90.1840.10">
    <property type="entry name" value="Major capsid protein"/>
    <property type="match status" value="2"/>
</dbReference>
<organism evidence="2">
    <name type="scientific">Red clover powdery mildew-associated totivirus 8</name>
    <dbReference type="NCBI Taxonomy" id="1714369"/>
    <lineage>
        <taxon>Viruses</taxon>
        <taxon>Riboviria</taxon>
        <taxon>Orthornavirae</taxon>
        <taxon>Duplornaviricota</taxon>
        <taxon>Chrymotiviricetes</taxon>
        <taxon>Ghabrivirales</taxon>
        <taxon>Totiviridae</taxon>
    </lineage>
</organism>
<reference evidence="2" key="1">
    <citation type="journal article" date="2016" name="Virus Res.">
        <title>Sequence and phylogenetic analyses of novel totivirus-like double-stranded RNAs from field-collected powdery mildew fungi.</title>
        <authorList>
            <person name="Kondo H."/>
            <person name="Hisano S."/>
            <person name="Chiba S."/>
            <person name="Maruyama K."/>
            <person name="Andika I.B."/>
            <person name="Toyoda K."/>
            <person name="Fujimori F."/>
            <person name="Suzuki N."/>
        </authorList>
    </citation>
    <scope>NUCLEOTIDE SEQUENCE</scope>
    <source>
        <strain evidence="2">RPaTV8_85-65</strain>
    </source>
</reference>
<sequence>MSNNFFAQITAQGAKMTSLTKGEFALQNRAQLNILGARAQTQRKYVEGEPREVLHAESLTGGAQAYTQLVGEQANMRSAKTMTGRFTVFGPKCSWSTGSRHNSVYGLNSQMLKQDGTIDDMVVVDFINKISPDIEVVRSRVNRAYNTLTINSLYDNAVAPLLRLYQQRMICALDEVSSKKTVTLTVEANLLSQATSIASSRNIVVKLLEDENIGYSPEDSQLDVWAKELFEYTASASAHVSKEAKRQAKDVKGTVTLSFEAYDCHSYDDGMSKSGNSFMSECGFNSNLFKVAADVTQLTLKEQDRARLASPWGANGLFVSESNISSDGFINVSNLENKEIDVLNAVLVRHVRNTPFLIDQDFDIGISTSRITFIGVPSNYKPSTKVPINSDILASIIGKLVSSHNWYEEGRTAYIMARQWLAQPSTESVQSHWWLVTKRALVVPATGLKRAMIPNLVTTTGVKISQQAVDDSAALTANVGTAVVNSGVFNAMWFWGEYLSVHNGSQDNVIYNNFHSNLAMSLTADNRANALISALSGLTIPTAVFDSCYTLMEGGISSQFRNVVNFGRIAIPEAQEYGYVKSGKNIISNMVVAPSCGMVVLGKAGSLVKGTPYSNAFMVPATKLKYTRAGVPVHMLPFMGMWATNVVCEWQGYVKKYSLAGVKGKHFKSASWENCGLAAPPVVDYTNDEEGDFIVGRTIEGDRVYGADLTANRSVDVGYSWHTTELELLSSLDPQSDVVPGNIRSQELHMTLKTNFVGDNDYMSAMVAVYDVDSMDFRVEQYMLAVPIPSGTDKLQSQEDAIDPTTTTATEENVGESEAA</sequence>
<accession>A0A0S3Q2D1</accession>
<feature type="region of interest" description="Disordered" evidence="1">
    <location>
        <begin position="793"/>
        <end position="820"/>
    </location>
</feature>
<feature type="compositionally biased region" description="Polar residues" evidence="1">
    <location>
        <begin position="793"/>
        <end position="811"/>
    </location>
</feature>
<evidence type="ECO:0000256" key="1">
    <source>
        <dbReference type="SAM" id="MobiDB-lite"/>
    </source>
</evidence>
<evidence type="ECO:0000313" key="2">
    <source>
        <dbReference type="EMBL" id="BAT62491.1"/>
    </source>
</evidence>
<dbReference type="InterPro" id="IPR036332">
    <property type="entry name" value="Major_coat_LA-virus_sf"/>
</dbReference>
<proteinExistence type="predicted"/>
<gene>
    <name evidence="2" type="primary">CP</name>
</gene>